<comment type="similarity">
    <text evidence="2">Belongs to the bacterial sugar transferase family.</text>
</comment>
<dbReference type="SUPFAM" id="SSF88713">
    <property type="entry name" value="Glycoside hydrolase/deacetylase"/>
    <property type="match status" value="1"/>
</dbReference>
<keyword evidence="4 7" id="KW-0812">Transmembrane</keyword>
<dbReference type="Gene3D" id="3.20.20.370">
    <property type="entry name" value="Glycoside hydrolase/deacetylase"/>
    <property type="match status" value="1"/>
</dbReference>
<keyword evidence="3" id="KW-0808">Transferase</keyword>
<sequence>MAATNNKQNKRSNALVLAEAVIVSYAAYLANFLVVSLFEIESPSFLKLAANISLMTFLVLVSSLSVGLYEAKLRETFRGIIRRIFVSLALTYFVVEVITSTVMSELRMHSYFLPVAAGVVILSLVTFRYFTNRLGLLGLGRSRIVVIGAGERASIIEKRMRRDVDRLGFELLGFIPIPGDNREDGIRNERLVHVKIDDNFRNYVIDNDIDEIIIACDQRRGTLSIEVLFDCRLRGVEITDLLDFMERETGQIVVNLMYPSWVVYSNGFNSQNYLRDILEYSANAVVASIVLFFTWPFMLLTAMVIYLDDGRRTGTSVFYRQERVGLNGKLFKIIKFRSMRPDAEKDGAKWATQNDTRVTRIGHFIRKYRIDELPQLFNIFKGEMAFIGPRPERPEFVEQLIREIPYYNQRHNVKPGLAGWAQLNYPYGASVEDSMEKLKFDLYYVKHQSLLLDMLILIRRWKSYSSVKDVNYVINSALNAMTVDVEDFFHVSAFDSIIKPDQWDQYQPRVENNTRRLLDVFGKANVKSTFFVLGWVAELYPQLIKDIHAQGHEIASHGYAHRRAYEQTRKEFSDDVTRSKNHLEDLIGESLAGYRAPSFSIGYENEWAFEVLAELGFKYSSSTYPVKHDLYGTPDWPRFAYQRPENIIEIPIPTLKLMGRQIPIGGGGYFRLYPYKMTQMLVNKYLKVEKQPYSFYFHPWEIDAEQPRLTNAPLKSRFRHYVNLDKTEAKLERLLTDFNWSTMKDVYGVA</sequence>
<dbReference type="NCBIfam" id="TIGR03013">
    <property type="entry name" value="EpsB_2"/>
    <property type="match status" value="1"/>
</dbReference>
<dbReference type="PANTHER" id="PTHR30576:SF0">
    <property type="entry name" value="UNDECAPRENYL-PHOSPHATE N-ACETYLGALACTOSAMINYL 1-PHOSPHATE TRANSFERASE-RELATED"/>
    <property type="match status" value="1"/>
</dbReference>
<keyword evidence="6 7" id="KW-0472">Membrane</keyword>
<dbReference type="Pfam" id="PF11959">
    <property type="entry name" value="DUF3473"/>
    <property type="match status" value="1"/>
</dbReference>
<evidence type="ECO:0000256" key="6">
    <source>
        <dbReference type="ARBA" id="ARBA00023136"/>
    </source>
</evidence>
<dbReference type="Gene3D" id="3.40.50.720">
    <property type="entry name" value="NAD(P)-binding Rossmann-like Domain"/>
    <property type="match status" value="1"/>
</dbReference>
<dbReference type="Pfam" id="PF01522">
    <property type="entry name" value="Polysacc_deac_1"/>
    <property type="match status" value="1"/>
</dbReference>
<dbReference type="InterPro" id="IPR011330">
    <property type="entry name" value="Glyco_hydro/deAcase_b/a-brl"/>
</dbReference>
<accession>A0ABN1LJL4</accession>
<keyword evidence="5 7" id="KW-1133">Transmembrane helix</keyword>
<evidence type="ECO:0000256" key="2">
    <source>
        <dbReference type="ARBA" id="ARBA00006464"/>
    </source>
</evidence>
<dbReference type="PANTHER" id="PTHR30576">
    <property type="entry name" value="COLANIC BIOSYNTHESIS UDP-GLUCOSE LIPID CARRIER TRANSFERASE"/>
    <property type="match status" value="1"/>
</dbReference>
<evidence type="ECO:0000256" key="1">
    <source>
        <dbReference type="ARBA" id="ARBA00004141"/>
    </source>
</evidence>
<dbReference type="EMBL" id="BAAAFD010000005">
    <property type="protein sequence ID" value="GAA0856913.1"/>
    <property type="molecule type" value="Genomic_DNA"/>
</dbReference>
<dbReference type="InterPro" id="IPR017475">
    <property type="entry name" value="EPS_sugar_tfrase"/>
</dbReference>
<dbReference type="InterPro" id="IPR014344">
    <property type="entry name" value="XrtA_polysacc_deacetyl"/>
</dbReference>
<organism evidence="9 10">
    <name type="scientific">Aliiglaciecola litoralis</name>
    <dbReference type="NCBI Taxonomy" id="582857"/>
    <lineage>
        <taxon>Bacteria</taxon>
        <taxon>Pseudomonadati</taxon>
        <taxon>Pseudomonadota</taxon>
        <taxon>Gammaproteobacteria</taxon>
        <taxon>Alteromonadales</taxon>
        <taxon>Alteromonadaceae</taxon>
        <taxon>Aliiglaciecola</taxon>
    </lineage>
</organism>
<dbReference type="NCBIfam" id="TIGR03025">
    <property type="entry name" value="EPS_sugtrans"/>
    <property type="match status" value="1"/>
</dbReference>
<reference evidence="9 10" key="1">
    <citation type="journal article" date="2019" name="Int. J. Syst. Evol. Microbiol.">
        <title>The Global Catalogue of Microorganisms (GCM) 10K type strain sequencing project: providing services to taxonomists for standard genome sequencing and annotation.</title>
        <authorList>
            <consortium name="The Broad Institute Genomics Platform"/>
            <consortium name="The Broad Institute Genome Sequencing Center for Infectious Disease"/>
            <person name="Wu L."/>
            <person name="Ma J."/>
        </authorList>
    </citation>
    <scope>NUCLEOTIDE SEQUENCE [LARGE SCALE GENOMIC DNA]</scope>
    <source>
        <strain evidence="9 10">JCM 15896</strain>
    </source>
</reference>
<protein>
    <recommendedName>
        <fullName evidence="8">NodB homology domain-containing protein</fullName>
    </recommendedName>
</protein>
<evidence type="ECO:0000256" key="3">
    <source>
        <dbReference type="ARBA" id="ARBA00022679"/>
    </source>
</evidence>
<evidence type="ECO:0000256" key="7">
    <source>
        <dbReference type="SAM" id="Phobius"/>
    </source>
</evidence>
<feature type="transmembrane region" description="Helical" evidence="7">
    <location>
        <begin position="111"/>
        <end position="131"/>
    </location>
</feature>
<feature type="transmembrane region" description="Helical" evidence="7">
    <location>
        <begin position="284"/>
        <end position="307"/>
    </location>
</feature>
<name>A0ABN1LJL4_9ALTE</name>
<dbReference type="InterPro" id="IPR017464">
    <property type="entry name" value="Sugar_tfrase_EpsB_2"/>
</dbReference>
<evidence type="ECO:0000313" key="10">
    <source>
        <dbReference type="Proteomes" id="UP001500359"/>
    </source>
</evidence>
<feature type="transmembrane region" description="Helical" evidence="7">
    <location>
        <begin position="12"/>
        <end position="36"/>
    </location>
</feature>
<gene>
    <name evidence="9" type="ORF">GCM10009114_20640</name>
</gene>
<dbReference type="InterPro" id="IPR002509">
    <property type="entry name" value="NODB_dom"/>
</dbReference>
<evidence type="ECO:0000256" key="4">
    <source>
        <dbReference type="ARBA" id="ARBA00022692"/>
    </source>
</evidence>
<evidence type="ECO:0000256" key="5">
    <source>
        <dbReference type="ARBA" id="ARBA00022989"/>
    </source>
</evidence>
<dbReference type="InterPro" id="IPR022560">
    <property type="entry name" value="DUF3473"/>
</dbReference>
<dbReference type="InterPro" id="IPR045235">
    <property type="entry name" value="PuuE_HpPgdA-like"/>
</dbReference>
<dbReference type="CDD" id="cd10941">
    <property type="entry name" value="CE4_PuuE_HpPgdA_like_2"/>
    <property type="match status" value="1"/>
</dbReference>
<keyword evidence="10" id="KW-1185">Reference proteome</keyword>
<comment type="subcellular location">
    <subcellularLocation>
        <location evidence="1">Membrane</location>
        <topology evidence="1">Multi-pass membrane protein</topology>
    </subcellularLocation>
</comment>
<feature type="transmembrane region" description="Helical" evidence="7">
    <location>
        <begin position="80"/>
        <end position="99"/>
    </location>
</feature>
<evidence type="ECO:0000313" key="9">
    <source>
        <dbReference type="EMBL" id="GAA0856913.1"/>
    </source>
</evidence>
<dbReference type="Pfam" id="PF02397">
    <property type="entry name" value="Bac_transf"/>
    <property type="match status" value="1"/>
</dbReference>
<feature type="domain" description="NodB homology" evidence="8">
    <location>
        <begin position="494"/>
        <end position="750"/>
    </location>
</feature>
<dbReference type="NCBIfam" id="TIGR03006">
    <property type="entry name" value="pepcterm_polyde"/>
    <property type="match status" value="1"/>
</dbReference>
<dbReference type="PROSITE" id="PS51677">
    <property type="entry name" value="NODB"/>
    <property type="match status" value="1"/>
</dbReference>
<feature type="transmembrane region" description="Helical" evidence="7">
    <location>
        <begin position="48"/>
        <end position="68"/>
    </location>
</feature>
<comment type="caution">
    <text evidence="9">The sequence shown here is derived from an EMBL/GenBank/DDBJ whole genome shotgun (WGS) entry which is preliminary data.</text>
</comment>
<dbReference type="Proteomes" id="UP001500359">
    <property type="component" value="Unassembled WGS sequence"/>
</dbReference>
<evidence type="ECO:0000259" key="8">
    <source>
        <dbReference type="PROSITE" id="PS51677"/>
    </source>
</evidence>
<proteinExistence type="inferred from homology"/>
<dbReference type="InterPro" id="IPR003362">
    <property type="entry name" value="Bact_transf"/>
</dbReference>